<feature type="domain" description="UBX" evidence="2">
    <location>
        <begin position="395"/>
        <end position="471"/>
    </location>
</feature>
<dbReference type="Gene3D" id="3.40.30.10">
    <property type="entry name" value="Glutaredoxin"/>
    <property type="match status" value="1"/>
</dbReference>
<dbReference type="CDD" id="cd02958">
    <property type="entry name" value="UAS"/>
    <property type="match status" value="1"/>
</dbReference>
<dbReference type="OrthoDB" id="270602at2759"/>
<evidence type="ECO:0000256" key="1">
    <source>
        <dbReference type="SAM" id="MobiDB-lite"/>
    </source>
</evidence>
<dbReference type="Pfam" id="PF14555">
    <property type="entry name" value="UBA_4"/>
    <property type="match status" value="1"/>
</dbReference>
<dbReference type="Pfam" id="PF13899">
    <property type="entry name" value="Thioredoxin_7"/>
    <property type="match status" value="1"/>
</dbReference>
<dbReference type="InterPro" id="IPR050730">
    <property type="entry name" value="UBX_domain-protein"/>
</dbReference>
<feature type="region of interest" description="Disordered" evidence="1">
    <location>
        <begin position="326"/>
        <end position="369"/>
    </location>
</feature>
<evidence type="ECO:0000259" key="2">
    <source>
        <dbReference type="PROSITE" id="PS50033"/>
    </source>
</evidence>
<dbReference type="SUPFAM" id="SSF54236">
    <property type="entry name" value="Ubiquitin-like"/>
    <property type="match status" value="1"/>
</dbReference>
<dbReference type="GO" id="GO:0005634">
    <property type="term" value="C:nucleus"/>
    <property type="evidence" value="ECO:0007669"/>
    <property type="project" value="TreeGrafter"/>
</dbReference>
<dbReference type="PANTHER" id="PTHR23322">
    <property type="entry name" value="FAS-ASSOCIATED PROTEIN"/>
    <property type="match status" value="1"/>
</dbReference>
<dbReference type="PANTHER" id="PTHR23322:SF6">
    <property type="entry name" value="UBX DOMAIN-CONTAINING PROTEIN 7"/>
    <property type="match status" value="1"/>
</dbReference>
<dbReference type="Gene3D" id="1.10.8.10">
    <property type="entry name" value="DNA helicase RuvA subunit, C-terminal domain"/>
    <property type="match status" value="1"/>
</dbReference>
<name>A0A1Y1ZC34_9FUNG</name>
<dbReference type="SMART" id="SM00594">
    <property type="entry name" value="UAS"/>
    <property type="match status" value="1"/>
</dbReference>
<accession>A0A1Y1ZC34</accession>
<comment type="caution">
    <text evidence="3">The sequence shown here is derived from an EMBL/GenBank/DDBJ whole genome shotgun (WGS) entry which is preliminary data.</text>
</comment>
<gene>
    <name evidence="3" type="ORF">LY90DRAFT_678267</name>
</gene>
<evidence type="ECO:0000313" key="3">
    <source>
        <dbReference type="EMBL" id="ORY07694.1"/>
    </source>
</evidence>
<dbReference type="SUPFAM" id="SSF52833">
    <property type="entry name" value="Thioredoxin-like"/>
    <property type="match status" value="1"/>
</dbReference>
<dbReference type="Pfam" id="PF00789">
    <property type="entry name" value="UBX"/>
    <property type="match status" value="1"/>
</dbReference>
<evidence type="ECO:0000313" key="4">
    <source>
        <dbReference type="Proteomes" id="UP000193920"/>
    </source>
</evidence>
<dbReference type="STRING" id="1754190.A0A1Y1ZC34"/>
<dbReference type="EMBL" id="MCOG01000429">
    <property type="protein sequence ID" value="ORY07694.1"/>
    <property type="molecule type" value="Genomic_DNA"/>
</dbReference>
<dbReference type="Proteomes" id="UP000193920">
    <property type="component" value="Unassembled WGS sequence"/>
</dbReference>
<dbReference type="GO" id="GO:0043161">
    <property type="term" value="P:proteasome-mediated ubiquitin-dependent protein catabolic process"/>
    <property type="evidence" value="ECO:0007669"/>
    <property type="project" value="EnsemblFungi"/>
</dbReference>
<dbReference type="AlphaFoldDB" id="A0A1Y1ZC34"/>
<dbReference type="PROSITE" id="PS50033">
    <property type="entry name" value="UBX"/>
    <property type="match status" value="1"/>
</dbReference>
<dbReference type="PROSITE" id="PS50330">
    <property type="entry name" value="UIM"/>
    <property type="match status" value="1"/>
</dbReference>
<protein>
    <recommendedName>
        <fullName evidence="2">UBX domain-containing protein</fullName>
    </recommendedName>
</protein>
<dbReference type="InterPro" id="IPR029071">
    <property type="entry name" value="Ubiquitin-like_domsf"/>
</dbReference>
<feature type="compositionally biased region" description="Basic and acidic residues" evidence="1">
    <location>
        <begin position="350"/>
        <end position="359"/>
    </location>
</feature>
<dbReference type="InterPro" id="IPR003903">
    <property type="entry name" value="UIM_dom"/>
</dbReference>
<dbReference type="InterPro" id="IPR001012">
    <property type="entry name" value="UBX_dom"/>
</dbReference>
<sequence>MDNQEFDDELITQFCDIADTTPDVAKNYLSVADGLLENALQLFFSNFEIPKKAYDPIPVDDSVEAGSSTNNQLPPPIDDVRAPIAAKTDVLVDDYNYGNWQQQTYQTSFQSLDPFRDFSEETEEFALSSEDEETWNKSKKLSELFKAPYDIIFNGSFQEARDKAKKESKWLLVNIQEPSEFACQVLNRDLWKDKDVKDLIKKDFVFIQYPITSREGQQYKQFYPFNKYPHISLVDPRTGERIRIWDDVIKPDVFVSQLLEFLLANNLKSSQPLKTDESQTPTKNIDTMTEEEQIRAAIEISMRDQNKYKDDESILIDDTDDYYDDFMDENDFGSDKNSQIDESDDIETNSDNKGKKKEEEDNDSNTFIIDPSLSKDELCEKFHGKIKAVVNSEPNSGNITDIQFRLPDGKRMVRSFLIDDKVLALFEYIKGSIPEAKEHPFDLLNFRESLIDKINETLHEANLEDSAISVSYI</sequence>
<dbReference type="InterPro" id="IPR006577">
    <property type="entry name" value="UAS"/>
</dbReference>
<dbReference type="InterPro" id="IPR036249">
    <property type="entry name" value="Thioredoxin-like_sf"/>
</dbReference>
<reference evidence="3 4" key="1">
    <citation type="submission" date="2016-08" db="EMBL/GenBank/DDBJ databases">
        <title>A Parts List for Fungal Cellulosomes Revealed by Comparative Genomics.</title>
        <authorList>
            <consortium name="DOE Joint Genome Institute"/>
            <person name="Haitjema C.H."/>
            <person name="Gilmore S.P."/>
            <person name="Henske J.K."/>
            <person name="Solomon K.V."/>
            <person name="De Groot R."/>
            <person name="Kuo A."/>
            <person name="Mondo S.J."/>
            <person name="Salamov A.A."/>
            <person name="Labutti K."/>
            <person name="Zhao Z."/>
            <person name="Chiniquy J."/>
            <person name="Barry K."/>
            <person name="Brewer H.M."/>
            <person name="Purvine S.O."/>
            <person name="Wright A.T."/>
            <person name="Boxma B."/>
            <person name="Van Alen T."/>
            <person name="Hackstein J.H."/>
            <person name="Baker S.E."/>
            <person name="Grigoriev I.V."/>
            <person name="O'Malley M.A."/>
        </authorList>
    </citation>
    <scope>NUCLEOTIDE SEQUENCE [LARGE SCALE GENOMIC DNA]</scope>
    <source>
        <strain evidence="3 4">G1</strain>
    </source>
</reference>
<keyword evidence="4" id="KW-1185">Reference proteome</keyword>
<organism evidence="3 4">
    <name type="scientific">Neocallimastix californiae</name>
    <dbReference type="NCBI Taxonomy" id="1754190"/>
    <lineage>
        <taxon>Eukaryota</taxon>
        <taxon>Fungi</taxon>
        <taxon>Fungi incertae sedis</taxon>
        <taxon>Chytridiomycota</taxon>
        <taxon>Chytridiomycota incertae sedis</taxon>
        <taxon>Neocallimastigomycetes</taxon>
        <taxon>Neocallimastigales</taxon>
        <taxon>Neocallimastigaceae</taxon>
        <taxon>Neocallimastix</taxon>
    </lineage>
</organism>
<dbReference type="Gene3D" id="3.10.20.90">
    <property type="entry name" value="Phosphatidylinositol 3-kinase Catalytic Subunit, Chain A, domain 1"/>
    <property type="match status" value="1"/>
</dbReference>
<proteinExistence type="predicted"/>
<dbReference type="CDD" id="cd01767">
    <property type="entry name" value="UBX"/>
    <property type="match status" value="1"/>
</dbReference>
<dbReference type="CDD" id="cd14348">
    <property type="entry name" value="UBA_p47"/>
    <property type="match status" value="1"/>
</dbReference>
<dbReference type="GO" id="GO:0043130">
    <property type="term" value="F:ubiquitin binding"/>
    <property type="evidence" value="ECO:0007669"/>
    <property type="project" value="EnsemblFungi"/>
</dbReference>